<organism evidence="1 2">
    <name type="scientific">Halonatronomonas betaini</name>
    <dbReference type="NCBI Taxonomy" id="2778430"/>
    <lineage>
        <taxon>Bacteria</taxon>
        <taxon>Bacillati</taxon>
        <taxon>Bacillota</taxon>
        <taxon>Clostridia</taxon>
        <taxon>Halanaerobiales</taxon>
        <taxon>Halarsenatibacteraceae</taxon>
        <taxon>Halonatronomonas</taxon>
    </lineage>
</organism>
<proteinExistence type="predicted"/>
<accession>A0A931AWL7</accession>
<dbReference type="EMBL" id="JADPIE010000010">
    <property type="protein sequence ID" value="MBF8438135.1"/>
    <property type="molecule type" value="Genomic_DNA"/>
</dbReference>
<reference evidence="1" key="1">
    <citation type="submission" date="2020-11" db="EMBL/GenBank/DDBJ databases">
        <title>Halonatronomonas betainensis gen. nov., sp. nov. a novel haloalkaliphilic representative of the family Halanaerobiacae capable of betaine degradation.</title>
        <authorList>
            <person name="Boltyanskaya Y."/>
            <person name="Kevbrin V."/>
            <person name="Detkova E."/>
            <person name="Grouzdev D.S."/>
            <person name="Koziaeva V."/>
            <person name="Zhilina T."/>
        </authorList>
    </citation>
    <scope>NUCLEOTIDE SEQUENCE</scope>
    <source>
        <strain evidence="1">Z-7014</strain>
    </source>
</reference>
<dbReference type="NCBIfam" id="TIGR03309">
    <property type="entry name" value="matur_yqeB"/>
    <property type="match status" value="1"/>
</dbReference>
<evidence type="ECO:0000313" key="2">
    <source>
        <dbReference type="Proteomes" id="UP000621436"/>
    </source>
</evidence>
<dbReference type="Proteomes" id="UP000621436">
    <property type="component" value="Unassembled WGS sequence"/>
</dbReference>
<dbReference type="InterPro" id="IPR017695">
    <property type="entry name" value="Se-dep_Mo_hydrolase_YqeB"/>
</dbReference>
<protein>
    <submittedName>
        <fullName evidence="1">EF2563 family selenium-dependent molybdenum hydroxylase system protein</fullName>
    </submittedName>
</protein>
<name>A0A931AWL7_9FIRM</name>
<dbReference type="AlphaFoldDB" id="A0A931AWL7"/>
<gene>
    <name evidence="1" type="ORF">I0Q91_13665</name>
</gene>
<comment type="caution">
    <text evidence="1">The sequence shown here is derived from an EMBL/GenBank/DDBJ whole genome shotgun (WGS) entry which is preliminary data.</text>
</comment>
<evidence type="ECO:0000313" key="1">
    <source>
        <dbReference type="EMBL" id="MBF8438135.1"/>
    </source>
</evidence>
<dbReference type="Gene3D" id="3.40.630.10">
    <property type="entry name" value="Zn peptidases"/>
    <property type="match status" value="1"/>
</dbReference>
<sequence>MLIVDIINLKDIKVLLKGGGDLASGIGYRLNRAGFNLLIVEKPEPTAIRRTVSFASAIYQGQLEVEGVRGTKVKNIEEAEECWSEGSVPVITTNQKDLLSRFKPDIIIDGRMLKERTDQTIDEARLVIGIGPGFTINQNCHLAVETNRGHHLGRVIYEGSTAKNTGSPGNVNGYTDERVIHAPEAGTFQSDCQIGQKVNTGEVIGKVKNIILKTKISGVIRGLLKPGIEVKAGTKLADVDPRSEENYCYYISDKALAIAGGVLEAIFYWYNSDNMKGVS</sequence>
<keyword evidence="2" id="KW-1185">Reference proteome</keyword>